<dbReference type="AlphaFoldDB" id="A0A0E9WCF0"/>
<name>A0A0E9WCF0_ANGAN</name>
<protein>
    <submittedName>
        <fullName evidence="1">Uncharacterized protein</fullName>
    </submittedName>
</protein>
<dbReference type="EMBL" id="GBXM01021409">
    <property type="protein sequence ID" value="JAH87168.1"/>
    <property type="molecule type" value="Transcribed_RNA"/>
</dbReference>
<evidence type="ECO:0000313" key="1">
    <source>
        <dbReference type="EMBL" id="JAH87168.1"/>
    </source>
</evidence>
<sequence length="58" mass="6439">MMVVFGMKSKASLSRLTLAPQHTSRTLRSSQWSKCSPSSLTLPTPHAPRVWIQNLADT</sequence>
<organism evidence="1">
    <name type="scientific">Anguilla anguilla</name>
    <name type="common">European freshwater eel</name>
    <name type="synonym">Muraena anguilla</name>
    <dbReference type="NCBI Taxonomy" id="7936"/>
    <lineage>
        <taxon>Eukaryota</taxon>
        <taxon>Metazoa</taxon>
        <taxon>Chordata</taxon>
        <taxon>Craniata</taxon>
        <taxon>Vertebrata</taxon>
        <taxon>Euteleostomi</taxon>
        <taxon>Actinopterygii</taxon>
        <taxon>Neopterygii</taxon>
        <taxon>Teleostei</taxon>
        <taxon>Anguilliformes</taxon>
        <taxon>Anguillidae</taxon>
        <taxon>Anguilla</taxon>
    </lineage>
</organism>
<reference evidence="1" key="1">
    <citation type="submission" date="2014-11" db="EMBL/GenBank/DDBJ databases">
        <authorList>
            <person name="Amaro Gonzalez C."/>
        </authorList>
    </citation>
    <scope>NUCLEOTIDE SEQUENCE</scope>
</reference>
<proteinExistence type="predicted"/>
<accession>A0A0E9WCF0</accession>
<reference evidence="1" key="2">
    <citation type="journal article" date="2015" name="Fish Shellfish Immunol.">
        <title>Early steps in the European eel (Anguilla anguilla)-Vibrio vulnificus interaction in the gills: Role of the RtxA13 toxin.</title>
        <authorList>
            <person name="Callol A."/>
            <person name="Pajuelo D."/>
            <person name="Ebbesson L."/>
            <person name="Teles M."/>
            <person name="MacKenzie S."/>
            <person name="Amaro C."/>
        </authorList>
    </citation>
    <scope>NUCLEOTIDE SEQUENCE</scope>
</reference>